<keyword evidence="2" id="KW-1185">Reference proteome</keyword>
<reference evidence="1 2" key="1">
    <citation type="submission" date="2024-10" db="EMBL/GenBank/DDBJ databases">
        <title>The Natural Products Discovery Center: Release of the First 8490 Sequenced Strains for Exploring Actinobacteria Biosynthetic Diversity.</title>
        <authorList>
            <person name="Kalkreuter E."/>
            <person name="Kautsar S.A."/>
            <person name="Yang D."/>
            <person name="Bader C.D."/>
            <person name="Teijaro C.N."/>
            <person name="Fluegel L."/>
            <person name="Davis C.M."/>
            <person name="Simpson J.R."/>
            <person name="Lauterbach L."/>
            <person name="Steele A.D."/>
            <person name="Gui C."/>
            <person name="Meng S."/>
            <person name="Li G."/>
            <person name="Viehrig K."/>
            <person name="Ye F."/>
            <person name="Su P."/>
            <person name="Kiefer A.F."/>
            <person name="Nichols A."/>
            <person name="Cepeda A.J."/>
            <person name="Yan W."/>
            <person name="Fan B."/>
            <person name="Jiang Y."/>
            <person name="Adhikari A."/>
            <person name="Zheng C.-J."/>
            <person name="Schuster L."/>
            <person name="Cowan T.M."/>
            <person name="Smanski M.J."/>
            <person name="Chevrette M.G."/>
            <person name="De Carvalho L.P.S."/>
            <person name="Shen B."/>
        </authorList>
    </citation>
    <scope>NUCLEOTIDE SEQUENCE [LARGE SCALE GENOMIC DNA]</scope>
    <source>
        <strain evidence="1 2">NPDC001867</strain>
    </source>
</reference>
<organism evidence="1 2">
    <name type="scientific">Nocardia elegans</name>
    <dbReference type="NCBI Taxonomy" id="300029"/>
    <lineage>
        <taxon>Bacteria</taxon>
        <taxon>Bacillati</taxon>
        <taxon>Actinomycetota</taxon>
        <taxon>Actinomycetes</taxon>
        <taxon>Mycobacteriales</taxon>
        <taxon>Nocardiaceae</taxon>
        <taxon>Nocardia</taxon>
    </lineage>
</organism>
<dbReference type="EMBL" id="JBIATK010000012">
    <property type="protein sequence ID" value="MFF4026928.1"/>
    <property type="molecule type" value="Genomic_DNA"/>
</dbReference>
<name>A0ABW6TNL2_9NOCA</name>
<protein>
    <submittedName>
        <fullName evidence="1">Uncharacterized protein</fullName>
    </submittedName>
</protein>
<sequence>MSGGSYNYLYSRELGDGGTVEDLRCAQQRLKDLGYADDAAGSVAVVLRMLEDAEQKKAALEGVLHALEWWDSNDWSEDQFREALAKFRAAGDRED</sequence>
<gene>
    <name evidence="1" type="ORF">ACFYY5_29170</name>
</gene>
<evidence type="ECO:0000313" key="1">
    <source>
        <dbReference type="EMBL" id="MFF4026928.1"/>
    </source>
</evidence>
<proteinExistence type="predicted"/>
<dbReference type="Proteomes" id="UP001602089">
    <property type="component" value="Unassembled WGS sequence"/>
</dbReference>
<evidence type="ECO:0000313" key="2">
    <source>
        <dbReference type="Proteomes" id="UP001602089"/>
    </source>
</evidence>
<dbReference type="RefSeq" id="WP_387131946.1">
    <property type="nucleotide sequence ID" value="NZ_JBIATK010000012.1"/>
</dbReference>
<comment type="caution">
    <text evidence="1">The sequence shown here is derived from an EMBL/GenBank/DDBJ whole genome shotgun (WGS) entry which is preliminary data.</text>
</comment>
<accession>A0ABW6TNL2</accession>